<feature type="transmembrane region" description="Helical" evidence="2">
    <location>
        <begin position="12"/>
        <end position="34"/>
    </location>
</feature>
<dbReference type="EMBL" id="JACSPO010000002">
    <property type="protein sequence ID" value="MBD8062167.1"/>
    <property type="molecule type" value="Genomic_DNA"/>
</dbReference>
<keyword evidence="2" id="KW-1133">Transmembrane helix</keyword>
<sequence length="58" mass="6186">MDSDDERSYLKAMLVVTVALGIVTAVVAVLVAVFPGDGRDDEPSAPVRPSGTERVEQR</sequence>
<name>A0ABR8Z1G2_9MICO</name>
<protein>
    <submittedName>
        <fullName evidence="3">Uncharacterized protein</fullName>
    </submittedName>
</protein>
<dbReference type="Proteomes" id="UP000661894">
    <property type="component" value="Unassembled WGS sequence"/>
</dbReference>
<dbReference type="RefSeq" id="WP_251839268.1">
    <property type="nucleotide sequence ID" value="NZ_JACSPO010000002.1"/>
</dbReference>
<gene>
    <name evidence="3" type="ORF">H9624_07505</name>
</gene>
<keyword evidence="2" id="KW-0812">Transmembrane</keyword>
<evidence type="ECO:0000313" key="4">
    <source>
        <dbReference type="Proteomes" id="UP000661894"/>
    </source>
</evidence>
<comment type="caution">
    <text evidence="3">The sequence shown here is derived from an EMBL/GenBank/DDBJ whole genome shotgun (WGS) entry which is preliminary data.</text>
</comment>
<keyword evidence="2" id="KW-0472">Membrane</keyword>
<keyword evidence="4" id="KW-1185">Reference proteome</keyword>
<organism evidence="3 4">
    <name type="scientific">Oceanitalea stevensii</name>
    <dbReference type="NCBI Taxonomy" id="2763072"/>
    <lineage>
        <taxon>Bacteria</taxon>
        <taxon>Bacillati</taxon>
        <taxon>Actinomycetota</taxon>
        <taxon>Actinomycetes</taxon>
        <taxon>Micrococcales</taxon>
        <taxon>Bogoriellaceae</taxon>
        <taxon>Georgenia</taxon>
    </lineage>
</organism>
<accession>A0ABR8Z1G2</accession>
<evidence type="ECO:0000256" key="1">
    <source>
        <dbReference type="SAM" id="MobiDB-lite"/>
    </source>
</evidence>
<evidence type="ECO:0000256" key="2">
    <source>
        <dbReference type="SAM" id="Phobius"/>
    </source>
</evidence>
<feature type="region of interest" description="Disordered" evidence="1">
    <location>
        <begin position="36"/>
        <end position="58"/>
    </location>
</feature>
<proteinExistence type="predicted"/>
<evidence type="ECO:0000313" key="3">
    <source>
        <dbReference type="EMBL" id="MBD8062167.1"/>
    </source>
</evidence>
<reference evidence="3 4" key="1">
    <citation type="submission" date="2020-08" db="EMBL/GenBank/DDBJ databases">
        <title>A Genomic Blueprint of the Chicken Gut Microbiome.</title>
        <authorList>
            <person name="Gilroy R."/>
            <person name="Ravi A."/>
            <person name="Getino M."/>
            <person name="Pursley I."/>
            <person name="Horton D.L."/>
            <person name="Alikhan N.-F."/>
            <person name="Baker D."/>
            <person name="Gharbi K."/>
            <person name="Hall N."/>
            <person name="Watson M."/>
            <person name="Adriaenssens E.M."/>
            <person name="Foster-Nyarko E."/>
            <person name="Jarju S."/>
            <person name="Secka A."/>
            <person name="Antonio M."/>
            <person name="Oren A."/>
            <person name="Chaudhuri R."/>
            <person name="La Ragione R.M."/>
            <person name="Hildebrand F."/>
            <person name="Pallen M.J."/>
        </authorList>
    </citation>
    <scope>NUCLEOTIDE SEQUENCE [LARGE SCALE GENOMIC DNA]</scope>
    <source>
        <strain evidence="3 4">Sa1BUA1</strain>
    </source>
</reference>